<dbReference type="InterPro" id="IPR018958">
    <property type="entry name" value="Knr4/Smi1-like_dom"/>
</dbReference>
<dbReference type="PANTHER" id="PTHR47432:SF1">
    <property type="entry name" value="CELL WALL ASSEMBLY REGULATOR SMI1"/>
    <property type="match status" value="1"/>
</dbReference>
<reference evidence="2 3" key="1">
    <citation type="submission" date="2016-03" db="EMBL/GenBank/DDBJ databases">
        <authorList>
            <consortium name="Pathogen Informatics"/>
        </authorList>
    </citation>
    <scope>NUCLEOTIDE SEQUENCE [LARGE SCALE GENOMIC DNA]</scope>
    <source>
        <strain evidence="2 3">NCTC13364</strain>
    </source>
</reference>
<dbReference type="PANTHER" id="PTHR47432">
    <property type="entry name" value="CELL WALL ASSEMBLY REGULATOR SMI1"/>
    <property type="match status" value="1"/>
</dbReference>
<evidence type="ECO:0000313" key="3">
    <source>
        <dbReference type="Proteomes" id="UP000077037"/>
    </source>
</evidence>
<sequence length="166" mass="18755">MSDALIRRMDAWLAANRPEYYATLLPGATDEQLDAFERRFEMTLQPGFRALYGWRNGQDPMSFDSLQGNWMFASLEDVTDTKDTLDGMIGYDFEDPAWWRAGWVPFLGNGGGSHLCVDMRAEDGGQPGQLIEFWKADADRPIAYPDFAAWLRQLVDAMEGGTLELS</sequence>
<organism evidence="2 3">
    <name type="scientific">Bordetella ansorpii</name>
    <dbReference type="NCBI Taxonomy" id="288768"/>
    <lineage>
        <taxon>Bacteria</taxon>
        <taxon>Pseudomonadati</taxon>
        <taxon>Pseudomonadota</taxon>
        <taxon>Betaproteobacteria</taxon>
        <taxon>Burkholderiales</taxon>
        <taxon>Alcaligenaceae</taxon>
        <taxon>Bordetella</taxon>
    </lineage>
</organism>
<dbReference type="RefSeq" id="WP_162270271.1">
    <property type="nucleotide sequence ID" value="NZ_FKBS01000014.1"/>
</dbReference>
<dbReference type="InterPro" id="IPR051873">
    <property type="entry name" value="KNR4/SMI1_regulator"/>
</dbReference>
<dbReference type="Pfam" id="PF09346">
    <property type="entry name" value="SMI1_KNR4"/>
    <property type="match status" value="1"/>
</dbReference>
<dbReference type="InterPro" id="IPR037883">
    <property type="entry name" value="Knr4/Smi1-like_sf"/>
</dbReference>
<dbReference type="SUPFAM" id="SSF160631">
    <property type="entry name" value="SMI1/KNR4-like"/>
    <property type="match status" value="1"/>
</dbReference>
<dbReference type="Proteomes" id="UP000077037">
    <property type="component" value="Unassembled WGS sequence"/>
</dbReference>
<accession>A0A157PKD5</accession>
<dbReference type="Gene3D" id="3.40.1580.10">
    <property type="entry name" value="SMI1/KNR4-like"/>
    <property type="match status" value="1"/>
</dbReference>
<evidence type="ECO:0000313" key="2">
    <source>
        <dbReference type="EMBL" id="SAI34082.1"/>
    </source>
</evidence>
<dbReference type="AlphaFoldDB" id="A0A157PKD5"/>
<proteinExistence type="predicted"/>
<name>A0A157PKD5_9BORD</name>
<feature type="domain" description="Knr4/Smi1-like" evidence="1">
    <location>
        <begin position="27"/>
        <end position="153"/>
    </location>
</feature>
<dbReference type="SMART" id="SM00860">
    <property type="entry name" value="SMI1_KNR4"/>
    <property type="match status" value="1"/>
</dbReference>
<protein>
    <submittedName>
        <fullName evidence="2">Cell wall assembly/cell proliferation coordinating protein, knr4-like protein</fullName>
    </submittedName>
</protein>
<evidence type="ECO:0000259" key="1">
    <source>
        <dbReference type="SMART" id="SM00860"/>
    </source>
</evidence>
<dbReference type="EMBL" id="FKBS01000014">
    <property type="protein sequence ID" value="SAI34082.1"/>
    <property type="molecule type" value="Genomic_DNA"/>
</dbReference>
<gene>
    <name evidence="2" type="ORF">SAMEA1982600_02769</name>
</gene>